<gene>
    <name evidence="1" type="ORF">UA45_08220</name>
</gene>
<evidence type="ECO:0000313" key="1">
    <source>
        <dbReference type="EMBL" id="KJF78132.1"/>
    </source>
</evidence>
<reference evidence="1 2" key="1">
    <citation type="submission" date="2015-02" db="EMBL/GenBank/DDBJ databases">
        <title>Whole genome shotgun sequencing of cultured foodborne pathogen.</title>
        <authorList>
            <person name="Timme R."/>
            <person name="Allard M.W."/>
            <person name="Strain E."/>
            <person name="Evans P.S."/>
            <person name="Brown E."/>
        </authorList>
    </citation>
    <scope>NUCLEOTIDE SEQUENCE [LARGE SCALE GENOMIC DNA]</scope>
    <source>
        <strain evidence="1 2">GCSL-TSO-24</strain>
    </source>
</reference>
<evidence type="ECO:0000313" key="2">
    <source>
        <dbReference type="Proteomes" id="UP000032582"/>
    </source>
</evidence>
<comment type="caution">
    <text evidence="1">The sequence shown here is derived from an EMBL/GenBank/DDBJ whole genome shotgun (WGS) entry which is preliminary data.</text>
</comment>
<protein>
    <submittedName>
        <fullName evidence="1">Uncharacterized protein</fullName>
    </submittedName>
</protein>
<dbReference type="EMBL" id="JZSH01000073">
    <property type="protein sequence ID" value="KJF78132.1"/>
    <property type="molecule type" value="Genomic_DNA"/>
</dbReference>
<organism evidence="1 2">
    <name type="scientific">Morganella morganii</name>
    <name type="common">Proteus morganii</name>
    <dbReference type="NCBI Taxonomy" id="582"/>
    <lineage>
        <taxon>Bacteria</taxon>
        <taxon>Pseudomonadati</taxon>
        <taxon>Pseudomonadota</taxon>
        <taxon>Gammaproteobacteria</taxon>
        <taxon>Enterobacterales</taxon>
        <taxon>Morganellaceae</taxon>
        <taxon>Morganella</taxon>
    </lineage>
</organism>
<proteinExistence type="predicted"/>
<name>A0A0D8L8F0_MORMO</name>
<dbReference type="InterPro" id="IPR019701">
    <property type="entry name" value="Phage_P22_NinX"/>
</dbReference>
<accession>A0A0D8L8F0</accession>
<dbReference type="Proteomes" id="UP000032582">
    <property type="component" value="Unassembled WGS sequence"/>
</dbReference>
<dbReference type="AlphaFoldDB" id="A0A0D8L8F0"/>
<dbReference type="PATRIC" id="fig|582.24.peg.2564"/>
<sequence length="116" mass="12666">MNKYRDKSDFEINKAVAVLTGAVPFSFGATEFRRSSVSGMESAIIIKSPRKVGAFAPCNTPADAMPIIIENGISSIFNGDEWICSALDGEFLSINENLYRAGCEVFLMMKDAENES</sequence>
<dbReference type="Pfam" id="PF10765">
    <property type="entry name" value="Phage_P22_NinX"/>
    <property type="match status" value="1"/>
</dbReference>